<dbReference type="PANTHER" id="PTHR24020:SF20">
    <property type="entry name" value="PH DOMAIN-CONTAINING PROTEIN"/>
    <property type="match status" value="1"/>
</dbReference>
<evidence type="ECO:0000313" key="9">
    <source>
        <dbReference type="Proteomes" id="UP000694388"/>
    </source>
</evidence>
<sequence>MQPSLIVPLMYCFTDCTLNQSNPCSPAEEMCREVVVDIVFVLDGSRSVLVHNFEKVKDFVNVLIRGFHVGPNMTHVGVVQYSSRVQNEVVLGTLHSKEALRDAVQSIKHLSEGTVTGAAIRFMTNVAFRNARPGVPRLALVLTDGRSADDVTAPAKAAHGQGITMFAIGVTDNVDEDELKIIATDPDSIHLYHVDDFDLLQKLQLQQINNKLMILNLKIYILYILLSLAICGFAIRGPRVFIAGV</sequence>
<evidence type="ECO:0000256" key="5">
    <source>
        <dbReference type="ARBA" id="ARBA00023180"/>
    </source>
</evidence>
<comment type="subcellular location">
    <subcellularLocation>
        <location evidence="1">Secreted</location>
    </subcellularLocation>
</comment>
<dbReference type="PRINTS" id="PR00453">
    <property type="entry name" value="VWFADOMAIN"/>
</dbReference>
<evidence type="ECO:0000256" key="3">
    <source>
        <dbReference type="ARBA" id="ARBA00022729"/>
    </source>
</evidence>
<dbReference type="FunFam" id="3.40.50.410:FF:000004">
    <property type="entry name" value="collagen alpha-6(VI) chain"/>
    <property type="match status" value="1"/>
</dbReference>
<evidence type="ECO:0000313" key="8">
    <source>
        <dbReference type="Ensembl" id="ENSEBUP00000024070.1"/>
    </source>
</evidence>
<dbReference type="GO" id="GO:0005576">
    <property type="term" value="C:extracellular region"/>
    <property type="evidence" value="ECO:0007669"/>
    <property type="project" value="UniProtKB-SubCell"/>
</dbReference>
<organism evidence="8 9">
    <name type="scientific">Eptatretus burgeri</name>
    <name type="common">Inshore hagfish</name>
    <dbReference type="NCBI Taxonomy" id="7764"/>
    <lineage>
        <taxon>Eukaryota</taxon>
        <taxon>Metazoa</taxon>
        <taxon>Chordata</taxon>
        <taxon>Craniata</taxon>
        <taxon>Vertebrata</taxon>
        <taxon>Cyclostomata</taxon>
        <taxon>Myxini</taxon>
        <taxon>Myxiniformes</taxon>
        <taxon>Myxinidae</taxon>
        <taxon>Eptatretinae</taxon>
        <taxon>Eptatretus</taxon>
    </lineage>
</organism>
<dbReference type="SUPFAM" id="SSF53300">
    <property type="entry name" value="vWA-like"/>
    <property type="match status" value="1"/>
</dbReference>
<evidence type="ECO:0000259" key="7">
    <source>
        <dbReference type="PROSITE" id="PS50234"/>
    </source>
</evidence>
<evidence type="ECO:0000256" key="2">
    <source>
        <dbReference type="ARBA" id="ARBA00022525"/>
    </source>
</evidence>
<dbReference type="InterPro" id="IPR050525">
    <property type="entry name" value="ECM_Assembly_Org"/>
</dbReference>
<dbReference type="InterPro" id="IPR002035">
    <property type="entry name" value="VWF_A"/>
</dbReference>
<keyword evidence="2" id="KW-0964">Secreted</keyword>
<dbReference type="InterPro" id="IPR036465">
    <property type="entry name" value="vWFA_dom_sf"/>
</dbReference>
<evidence type="ECO:0000256" key="4">
    <source>
        <dbReference type="ARBA" id="ARBA00022737"/>
    </source>
</evidence>
<dbReference type="Gene3D" id="3.40.50.410">
    <property type="entry name" value="von Willebrand factor, type A domain"/>
    <property type="match status" value="1"/>
</dbReference>
<dbReference type="Ensembl" id="ENSEBUT00000024645.1">
    <property type="protein sequence ID" value="ENSEBUP00000024070.1"/>
    <property type="gene ID" value="ENSEBUG00000014819.1"/>
</dbReference>
<keyword evidence="6" id="KW-0472">Membrane</keyword>
<protein>
    <recommendedName>
        <fullName evidence="7">VWFA domain-containing protein</fullName>
    </recommendedName>
</protein>
<feature type="domain" description="VWFA" evidence="7">
    <location>
        <begin position="37"/>
        <end position="208"/>
    </location>
</feature>
<dbReference type="SMART" id="SM00327">
    <property type="entry name" value="VWA"/>
    <property type="match status" value="1"/>
</dbReference>
<keyword evidence="9" id="KW-1185">Reference proteome</keyword>
<name>A0A8C4R362_EPTBU</name>
<reference evidence="8" key="1">
    <citation type="submission" date="2025-08" db="UniProtKB">
        <authorList>
            <consortium name="Ensembl"/>
        </authorList>
    </citation>
    <scope>IDENTIFICATION</scope>
</reference>
<dbReference type="Proteomes" id="UP000694388">
    <property type="component" value="Unplaced"/>
</dbReference>
<dbReference type="PROSITE" id="PS50234">
    <property type="entry name" value="VWFA"/>
    <property type="match status" value="1"/>
</dbReference>
<keyword evidence="6" id="KW-0812">Transmembrane</keyword>
<dbReference type="Pfam" id="PF00092">
    <property type="entry name" value="VWA"/>
    <property type="match status" value="1"/>
</dbReference>
<accession>A0A8C4R362</accession>
<keyword evidence="5" id="KW-0325">Glycoprotein</keyword>
<reference evidence="8" key="2">
    <citation type="submission" date="2025-09" db="UniProtKB">
        <authorList>
            <consortium name="Ensembl"/>
        </authorList>
    </citation>
    <scope>IDENTIFICATION</scope>
</reference>
<feature type="transmembrane region" description="Helical" evidence="6">
    <location>
        <begin position="212"/>
        <end position="235"/>
    </location>
</feature>
<evidence type="ECO:0000256" key="1">
    <source>
        <dbReference type="ARBA" id="ARBA00004613"/>
    </source>
</evidence>
<dbReference type="PANTHER" id="PTHR24020">
    <property type="entry name" value="COLLAGEN ALPHA"/>
    <property type="match status" value="1"/>
</dbReference>
<dbReference type="AlphaFoldDB" id="A0A8C4R362"/>
<keyword evidence="3" id="KW-0732">Signal</keyword>
<keyword evidence="6" id="KW-1133">Transmembrane helix</keyword>
<dbReference type="GeneTree" id="ENSGT00940000163557"/>
<dbReference type="OMA" id="ARTGSMN"/>
<evidence type="ECO:0000256" key="6">
    <source>
        <dbReference type="SAM" id="Phobius"/>
    </source>
</evidence>
<keyword evidence="4" id="KW-0677">Repeat</keyword>
<proteinExistence type="predicted"/>